<dbReference type="CDD" id="cd00165">
    <property type="entry name" value="S4"/>
    <property type="match status" value="1"/>
</dbReference>
<feature type="active site" evidence="6">
    <location>
        <position position="150"/>
    </location>
</feature>
<dbReference type="NCBIfam" id="TIGR00005">
    <property type="entry name" value="rluA_subfam"/>
    <property type="match status" value="1"/>
</dbReference>
<dbReference type="PANTHER" id="PTHR21600:SF44">
    <property type="entry name" value="RIBOSOMAL LARGE SUBUNIT PSEUDOURIDINE SYNTHASE D"/>
    <property type="match status" value="1"/>
</dbReference>
<feature type="domain" description="RNA-binding S4" evidence="10">
    <location>
        <begin position="29"/>
        <end position="73"/>
    </location>
</feature>
<name>A0A3S8ZWQ1_9NEIS</name>
<evidence type="ECO:0000256" key="7">
    <source>
        <dbReference type="PROSITE-ProRule" id="PRU00182"/>
    </source>
</evidence>
<keyword evidence="12" id="KW-1185">Reference proteome</keyword>
<reference evidence="11 12" key="1">
    <citation type="submission" date="2018-12" db="EMBL/GenBank/DDBJ databases">
        <title>Complete genome sequence of Iodobacter sp. H11R3.</title>
        <authorList>
            <person name="Bae J.-W."/>
        </authorList>
    </citation>
    <scope>NUCLEOTIDE SEQUENCE [LARGE SCALE GENOMIC DNA]</scope>
    <source>
        <strain evidence="11 12">H11R3</strain>
    </source>
</reference>
<evidence type="ECO:0000256" key="8">
    <source>
        <dbReference type="RuleBase" id="RU362028"/>
    </source>
</evidence>
<evidence type="ECO:0000313" key="11">
    <source>
        <dbReference type="EMBL" id="AZN37947.1"/>
    </source>
</evidence>
<evidence type="ECO:0000256" key="1">
    <source>
        <dbReference type="ARBA" id="ARBA00010876"/>
    </source>
</evidence>
<evidence type="ECO:0000256" key="4">
    <source>
        <dbReference type="ARBA" id="ARBA00036882"/>
    </source>
</evidence>
<gene>
    <name evidence="11" type="primary">rluD</name>
    <name evidence="11" type="ORF">EJO50_16605</name>
</gene>
<evidence type="ECO:0000256" key="6">
    <source>
        <dbReference type="PIRSR" id="PIRSR606225-1"/>
    </source>
</evidence>
<dbReference type="EC" id="5.4.99.-" evidence="8"/>
<evidence type="ECO:0000259" key="10">
    <source>
        <dbReference type="Pfam" id="PF01479"/>
    </source>
</evidence>
<dbReference type="GO" id="GO:0003723">
    <property type="term" value="F:RNA binding"/>
    <property type="evidence" value="ECO:0007669"/>
    <property type="project" value="UniProtKB-KW"/>
</dbReference>
<evidence type="ECO:0000256" key="3">
    <source>
        <dbReference type="ARBA" id="ARBA00023235"/>
    </source>
</evidence>
<sequence>MMHSENELNDYNDFEQARVLTVPSDLAGERLDAALAKMLPEFSRNRLSTWIKDGLVFLNGNPAVPKTKLWGGETISVLPQPEADESAFQPEDIELDIIYEDATLLVLNKAPGLVVHPGTGNWTGTVLNGLLHRYPELKTIPRAGIVHRLDKDTSGLMVIARTLMAQNSLVQQLQARTVKRHYMAIAQGLLSNDGKVDAPIGRHPKERIKMAVVYSGKHAVTHYKIREHFTAHTLVECQLETGRTHQIRVHMAHINHPLAADPIYGGKPRIHSPEVSITLGEFARQALHARKLSLIHPETGKTMTWKAPLPEDMDMLVNVLRLDAGMLEEDWDDDWDVDDSDCEVMYVRE</sequence>
<comment type="catalytic activity">
    <reaction evidence="8">
        <text>a uridine in RNA = a pseudouridine in RNA</text>
        <dbReference type="Rhea" id="RHEA:48348"/>
        <dbReference type="Rhea" id="RHEA-COMP:12068"/>
        <dbReference type="Rhea" id="RHEA-COMP:12069"/>
        <dbReference type="ChEBI" id="CHEBI:65314"/>
        <dbReference type="ChEBI" id="CHEBI:65315"/>
    </reaction>
</comment>
<evidence type="ECO:0000256" key="5">
    <source>
        <dbReference type="ARBA" id="ARBA00056072"/>
    </source>
</evidence>
<keyword evidence="2 7" id="KW-0694">RNA-binding</keyword>
<dbReference type="Gene3D" id="3.30.2350.10">
    <property type="entry name" value="Pseudouridine synthase"/>
    <property type="match status" value="1"/>
</dbReference>
<dbReference type="EMBL" id="CP034433">
    <property type="protein sequence ID" value="AZN37947.1"/>
    <property type="molecule type" value="Genomic_DNA"/>
</dbReference>
<keyword evidence="3 8" id="KW-0413">Isomerase</keyword>
<dbReference type="InterPro" id="IPR006225">
    <property type="entry name" value="PsdUridine_synth_RluC/D"/>
</dbReference>
<dbReference type="Pfam" id="PF00849">
    <property type="entry name" value="PseudoU_synth_2"/>
    <property type="match status" value="1"/>
</dbReference>
<feature type="domain" description="Pseudouridine synthase RsuA/RluA-like" evidence="9">
    <location>
        <begin position="104"/>
        <end position="253"/>
    </location>
</feature>
<dbReference type="SUPFAM" id="SSF55120">
    <property type="entry name" value="Pseudouridine synthase"/>
    <property type="match status" value="1"/>
</dbReference>
<evidence type="ECO:0000259" key="9">
    <source>
        <dbReference type="Pfam" id="PF00849"/>
    </source>
</evidence>
<proteinExistence type="inferred from homology"/>
<dbReference type="PANTHER" id="PTHR21600">
    <property type="entry name" value="MITOCHONDRIAL RNA PSEUDOURIDINE SYNTHASE"/>
    <property type="match status" value="1"/>
</dbReference>
<dbReference type="InterPro" id="IPR036986">
    <property type="entry name" value="S4_RNA-bd_sf"/>
</dbReference>
<dbReference type="Pfam" id="PF01479">
    <property type="entry name" value="S4"/>
    <property type="match status" value="1"/>
</dbReference>
<organism evidence="11 12">
    <name type="scientific">Iodobacter ciconiae</name>
    <dbReference type="NCBI Taxonomy" id="2496266"/>
    <lineage>
        <taxon>Bacteria</taxon>
        <taxon>Pseudomonadati</taxon>
        <taxon>Pseudomonadota</taxon>
        <taxon>Betaproteobacteria</taxon>
        <taxon>Neisseriales</taxon>
        <taxon>Chitinibacteraceae</taxon>
        <taxon>Iodobacter</taxon>
    </lineage>
</organism>
<dbReference type="PROSITE" id="PS50889">
    <property type="entry name" value="S4"/>
    <property type="match status" value="1"/>
</dbReference>
<dbReference type="OrthoDB" id="9785808at2"/>
<accession>A0A3S8ZWQ1</accession>
<dbReference type="InterPro" id="IPR020103">
    <property type="entry name" value="PsdUridine_synth_cat_dom_sf"/>
</dbReference>
<dbReference type="RefSeq" id="WP_125976037.1">
    <property type="nucleotide sequence ID" value="NZ_CP034433.1"/>
</dbReference>
<dbReference type="AlphaFoldDB" id="A0A3S8ZWQ1"/>
<dbReference type="SUPFAM" id="SSF55174">
    <property type="entry name" value="Alpha-L RNA-binding motif"/>
    <property type="match status" value="1"/>
</dbReference>
<dbReference type="InterPro" id="IPR006145">
    <property type="entry name" value="PsdUridine_synth_RsuA/RluA"/>
</dbReference>
<comment type="similarity">
    <text evidence="1 8">Belongs to the pseudouridine synthase RluA family.</text>
</comment>
<protein>
    <recommendedName>
        <fullName evidence="8">Pseudouridine synthase</fullName>
        <ecNumber evidence="8">5.4.99.-</ecNumber>
    </recommendedName>
</protein>
<dbReference type="CDD" id="cd02869">
    <property type="entry name" value="PseudoU_synth_RluA_like"/>
    <property type="match status" value="1"/>
</dbReference>
<dbReference type="KEGG" id="iod:EJO50_16605"/>
<dbReference type="InterPro" id="IPR006224">
    <property type="entry name" value="PsdUridine_synth_RluA-like_CS"/>
</dbReference>
<dbReference type="Gene3D" id="3.10.290.10">
    <property type="entry name" value="RNA-binding S4 domain"/>
    <property type="match status" value="1"/>
</dbReference>
<dbReference type="GO" id="GO:0000455">
    <property type="term" value="P:enzyme-directed rRNA pseudouridine synthesis"/>
    <property type="evidence" value="ECO:0007669"/>
    <property type="project" value="TreeGrafter"/>
</dbReference>
<dbReference type="PROSITE" id="PS01129">
    <property type="entry name" value="PSI_RLU"/>
    <property type="match status" value="1"/>
</dbReference>
<dbReference type="NCBIfam" id="NF008385">
    <property type="entry name" value="PRK11180.1"/>
    <property type="match status" value="1"/>
</dbReference>
<comment type="function">
    <text evidence="5">Responsible for synthesis of pseudouridine from uracil at positions 1911, 1915 and 1917 in 23S ribosomal RNA.</text>
</comment>
<dbReference type="InterPro" id="IPR002942">
    <property type="entry name" value="S4_RNA-bd"/>
</dbReference>
<evidence type="ECO:0000256" key="2">
    <source>
        <dbReference type="ARBA" id="ARBA00022884"/>
    </source>
</evidence>
<comment type="catalytic activity">
    <reaction evidence="4">
        <text>uridine(1911/1915/1917) in 23S rRNA = pseudouridine(1911/1915/1917) in 23S rRNA</text>
        <dbReference type="Rhea" id="RHEA:42524"/>
        <dbReference type="Rhea" id="RHEA-COMP:10097"/>
        <dbReference type="Rhea" id="RHEA-COMP:10098"/>
        <dbReference type="ChEBI" id="CHEBI:65314"/>
        <dbReference type="ChEBI" id="CHEBI:65315"/>
        <dbReference type="EC" id="5.4.99.23"/>
    </reaction>
</comment>
<dbReference type="Proteomes" id="UP000282438">
    <property type="component" value="Chromosome"/>
</dbReference>
<evidence type="ECO:0000313" key="12">
    <source>
        <dbReference type="Proteomes" id="UP000282438"/>
    </source>
</evidence>
<dbReference type="FunFam" id="3.30.2350.10:FF:000006">
    <property type="entry name" value="Pseudouridine synthase"/>
    <property type="match status" value="1"/>
</dbReference>
<dbReference type="GO" id="GO:0160140">
    <property type="term" value="F:23S rRNA pseudouridine(1911/1915/1917) synthase activity"/>
    <property type="evidence" value="ECO:0007669"/>
    <property type="project" value="UniProtKB-EC"/>
</dbReference>
<dbReference type="InterPro" id="IPR050188">
    <property type="entry name" value="RluA_PseudoU_synthase"/>
</dbReference>